<evidence type="ECO:0000256" key="1">
    <source>
        <dbReference type="ARBA" id="ARBA00001311"/>
    </source>
</evidence>
<keyword evidence="9" id="KW-1185">Reference proteome</keyword>
<evidence type="ECO:0000256" key="5">
    <source>
        <dbReference type="PIRSR" id="PIRSR001221-1"/>
    </source>
</evidence>
<dbReference type="AlphaFoldDB" id="A0A1E3BEE8"/>
<evidence type="ECO:0000313" key="9">
    <source>
        <dbReference type="Proteomes" id="UP000094569"/>
    </source>
</evidence>
<protein>
    <recommendedName>
        <fullName evidence="3">amidase</fullName>
        <ecNumber evidence="3">3.5.1.4</ecNumber>
    </recommendedName>
</protein>
<evidence type="ECO:0000259" key="7">
    <source>
        <dbReference type="Pfam" id="PF01425"/>
    </source>
</evidence>
<proteinExistence type="inferred from homology"/>
<comment type="caution">
    <text evidence="8">The sequence shown here is derived from an EMBL/GenBank/DDBJ whole genome shotgun (WGS) entry which is preliminary data.</text>
</comment>
<dbReference type="Gene3D" id="3.90.1300.10">
    <property type="entry name" value="Amidase signature (AS) domain"/>
    <property type="match status" value="1"/>
</dbReference>
<dbReference type="EC" id="3.5.1.4" evidence="3"/>
<keyword evidence="4" id="KW-0378">Hydrolase</keyword>
<organism evidence="8 9">
    <name type="scientific">Aspergillus cristatus</name>
    <name type="common">Chinese Fuzhuan brick tea-fermentation fungus</name>
    <name type="synonym">Eurotium cristatum</name>
    <dbReference type="NCBI Taxonomy" id="573508"/>
    <lineage>
        <taxon>Eukaryota</taxon>
        <taxon>Fungi</taxon>
        <taxon>Dikarya</taxon>
        <taxon>Ascomycota</taxon>
        <taxon>Pezizomycotina</taxon>
        <taxon>Eurotiomycetes</taxon>
        <taxon>Eurotiomycetidae</taxon>
        <taxon>Eurotiales</taxon>
        <taxon>Aspergillaceae</taxon>
        <taxon>Aspergillus</taxon>
        <taxon>Aspergillus subgen. Aspergillus</taxon>
    </lineage>
</organism>
<dbReference type="PROSITE" id="PS00571">
    <property type="entry name" value="AMIDASES"/>
    <property type="match status" value="1"/>
</dbReference>
<feature type="domain" description="Amidase" evidence="7">
    <location>
        <begin position="81"/>
        <end position="525"/>
    </location>
</feature>
<comment type="catalytic activity">
    <reaction evidence="1">
        <text>a monocarboxylic acid amide + H2O = a monocarboxylate + NH4(+)</text>
        <dbReference type="Rhea" id="RHEA:12020"/>
        <dbReference type="ChEBI" id="CHEBI:15377"/>
        <dbReference type="ChEBI" id="CHEBI:28938"/>
        <dbReference type="ChEBI" id="CHEBI:35757"/>
        <dbReference type="ChEBI" id="CHEBI:83628"/>
        <dbReference type="EC" id="3.5.1.4"/>
    </reaction>
</comment>
<dbReference type="InterPro" id="IPR036928">
    <property type="entry name" value="AS_sf"/>
</dbReference>
<dbReference type="PANTHER" id="PTHR46072:SF5">
    <property type="entry name" value="GENERAL AMIDASE-C"/>
    <property type="match status" value="1"/>
</dbReference>
<comment type="similarity">
    <text evidence="2">Belongs to the amidase family.</text>
</comment>
<sequence length="550" mass="59419">MTTTDWQQKVQAKQTQAASKIPAEWRLSANILQHVSASKQSIIDVPRTCGLLTEKELHITEDYDATALLAELATGKVNSVDVTRAFCKRAAIAQQLTSCLTETFFDVALSRAKQLDDHLATTGKPMGPLHGLPISIKEPFNVVDIPTSLGFVSFLDNPPARRNSAMVEILLAAGAVLYVKTNVPQTMMTADSENNVFGRVLNPHRPNLTAGGSSGGEGALVAMRGSILGIGTDVAGSIRIPSLCCGTFGFKPSAGRVPYGGQTSPGRDGLTGIEAVAGPLCHSTRDAELLLRTVFNAHADDFDDTALGVPWIEPVSTSSTLTIGVLPEDSQVPLHPPMKRTLETAVRKLAAAGHRIVDLSGKVPSLSAVGDLSLRYFRLDPDNTPLKHIANGQEPKIASLKTTYKPEGSDPEPTLRDLYDINVARSKIMEQMRRVFLDNQLDTIVGPGYQTCAVPHDTYGFPVYTVLANVLDYPACIIPFGKANEAADAEFIRDVAYVPPYLPKEVENAPCHVQLIGRRLKDEKLMRHAEMVQGVLAKGSDWANMYTPGY</sequence>
<dbReference type="InterPro" id="IPR023631">
    <property type="entry name" value="Amidase_dom"/>
</dbReference>
<dbReference type="STRING" id="573508.A0A1E3BEE8"/>
<evidence type="ECO:0000256" key="6">
    <source>
        <dbReference type="PIRSR" id="PIRSR001221-2"/>
    </source>
</evidence>
<feature type="binding site" evidence="6">
    <location>
        <begin position="234"/>
        <end position="237"/>
    </location>
    <ligand>
        <name>substrate</name>
    </ligand>
</feature>
<dbReference type="InterPro" id="IPR020556">
    <property type="entry name" value="Amidase_CS"/>
</dbReference>
<evidence type="ECO:0000313" key="8">
    <source>
        <dbReference type="EMBL" id="ODM19334.1"/>
    </source>
</evidence>
<dbReference type="Proteomes" id="UP000094569">
    <property type="component" value="Unassembled WGS sequence"/>
</dbReference>
<evidence type="ECO:0000256" key="4">
    <source>
        <dbReference type="ARBA" id="ARBA00022801"/>
    </source>
</evidence>
<dbReference type="OrthoDB" id="6428749at2759"/>
<evidence type="ECO:0000256" key="3">
    <source>
        <dbReference type="ARBA" id="ARBA00012922"/>
    </source>
</evidence>
<dbReference type="EMBL" id="JXNT01000005">
    <property type="protein sequence ID" value="ODM19334.1"/>
    <property type="molecule type" value="Genomic_DNA"/>
</dbReference>
<gene>
    <name evidence="8" type="ORF">SI65_05952</name>
</gene>
<dbReference type="PIRSF" id="PIRSF001221">
    <property type="entry name" value="Amidase_fungi"/>
    <property type="match status" value="1"/>
</dbReference>
<name>A0A1E3BEE8_ASPCR</name>
<accession>A0A1E3BEE8</accession>
<dbReference type="SUPFAM" id="SSF75304">
    <property type="entry name" value="Amidase signature (AS) enzymes"/>
    <property type="match status" value="1"/>
</dbReference>
<dbReference type="PANTHER" id="PTHR46072">
    <property type="entry name" value="AMIDASE-RELATED-RELATED"/>
    <property type="match status" value="1"/>
</dbReference>
<dbReference type="Pfam" id="PF01425">
    <property type="entry name" value="Amidase"/>
    <property type="match status" value="1"/>
</dbReference>
<reference evidence="8 9" key="1">
    <citation type="journal article" date="2016" name="BMC Genomics">
        <title>Comparative genomic and transcriptomic analyses of the Fuzhuan brick tea-fermentation fungus Aspergillus cristatus.</title>
        <authorList>
            <person name="Ge Y."/>
            <person name="Wang Y."/>
            <person name="Liu Y."/>
            <person name="Tan Y."/>
            <person name="Ren X."/>
            <person name="Zhang X."/>
            <person name="Hyde K.D."/>
            <person name="Liu Y."/>
            <person name="Liu Z."/>
        </authorList>
    </citation>
    <scope>NUCLEOTIDE SEQUENCE [LARGE SCALE GENOMIC DNA]</scope>
    <source>
        <strain evidence="8 9">GZAAS20.1005</strain>
    </source>
</reference>
<evidence type="ECO:0000256" key="2">
    <source>
        <dbReference type="ARBA" id="ARBA00009199"/>
    </source>
</evidence>
<feature type="active site" description="Charge relay system" evidence="5">
    <location>
        <position position="213"/>
    </location>
</feature>
<feature type="active site" description="Acyl-ester intermediate" evidence="5">
    <location>
        <position position="237"/>
    </location>
</feature>
<feature type="active site" description="Charge relay system" evidence="5">
    <location>
        <position position="137"/>
    </location>
</feature>
<feature type="binding site" evidence="6">
    <location>
        <position position="213"/>
    </location>
    <ligand>
        <name>substrate</name>
    </ligand>
</feature>
<feature type="binding site" evidence="6">
    <location>
        <position position="187"/>
    </location>
    <ligand>
        <name>substrate</name>
    </ligand>
</feature>
<dbReference type="VEuPathDB" id="FungiDB:SI65_05952"/>
<dbReference type="GO" id="GO:0004040">
    <property type="term" value="F:amidase activity"/>
    <property type="evidence" value="ECO:0007669"/>
    <property type="project" value="UniProtKB-EC"/>
</dbReference>